<dbReference type="PANTHER" id="PTHR37299">
    <property type="entry name" value="TRANSCRIPTIONAL REGULATOR-RELATED"/>
    <property type="match status" value="1"/>
</dbReference>
<dbReference type="EMBL" id="JAATNW010000002">
    <property type="protein sequence ID" value="NMH59346.1"/>
    <property type="molecule type" value="Genomic_DNA"/>
</dbReference>
<protein>
    <recommendedName>
        <fullName evidence="2">HTH LytTR-type domain-containing protein</fullName>
    </recommendedName>
</protein>
<dbReference type="Pfam" id="PF04397">
    <property type="entry name" value="LytTR"/>
    <property type="match status" value="1"/>
</dbReference>
<reference evidence="3 4" key="1">
    <citation type="submission" date="2020-03" db="EMBL/GenBank/DDBJ databases">
        <title>Alteromonas ponticola sp. nov., isolated from seawater.</title>
        <authorList>
            <person name="Yoon J.-H."/>
            <person name="Kim Y.-O."/>
        </authorList>
    </citation>
    <scope>NUCLEOTIDE SEQUENCE [LARGE SCALE GENOMIC DNA]</scope>
    <source>
        <strain evidence="3 4">MYP5</strain>
    </source>
</reference>
<feature type="domain" description="HTH LytTR-type" evidence="2">
    <location>
        <begin position="158"/>
        <end position="228"/>
    </location>
</feature>
<name>A0ABX1R1M5_9ALTE</name>
<dbReference type="Gene3D" id="2.40.50.1020">
    <property type="entry name" value="LytTr DNA-binding domain"/>
    <property type="match status" value="1"/>
</dbReference>
<dbReference type="PANTHER" id="PTHR37299:SF1">
    <property type="entry name" value="STAGE 0 SPORULATION PROTEIN A HOMOLOG"/>
    <property type="match status" value="1"/>
</dbReference>
<dbReference type="SMART" id="SM00850">
    <property type="entry name" value="LytTR"/>
    <property type="match status" value="1"/>
</dbReference>
<dbReference type="RefSeq" id="WP_169209899.1">
    <property type="nucleotide sequence ID" value="NZ_JAATNW010000002.1"/>
</dbReference>
<sequence length="261" mass="29722">MNDKALRVGMIALQSKNTAAELKQRLIDMAIFDAVEMVTSSDLPQQKPAHVTLFCDLATWQHTSLLFHPVERLVLLGADNHDALQAFAQNAFCFLSTPLVEEQVAKVGMRLKQQLCSDEIASKWRAIQQGLSQQLGIPAAAVSARIARFFDAQKGNMLVLKTLTNTVVLAWQDIIKIHAEGDYMKVITRQDELYIRSSLGTLLKTLDNHHFLRISRSVAVNLQHVENVICTDKRNHFVKFKDHSVEKFSTRWFEQYRNQLH</sequence>
<evidence type="ECO:0000259" key="2">
    <source>
        <dbReference type="PROSITE" id="PS50930"/>
    </source>
</evidence>
<dbReference type="InterPro" id="IPR007492">
    <property type="entry name" value="LytTR_DNA-bd_dom"/>
</dbReference>
<organism evidence="3 4">
    <name type="scientific">Alteromonas ponticola</name>
    <dbReference type="NCBI Taxonomy" id="2720613"/>
    <lineage>
        <taxon>Bacteria</taxon>
        <taxon>Pseudomonadati</taxon>
        <taxon>Pseudomonadota</taxon>
        <taxon>Gammaproteobacteria</taxon>
        <taxon>Alteromonadales</taxon>
        <taxon>Alteromonadaceae</taxon>
        <taxon>Alteromonas/Salinimonas group</taxon>
        <taxon>Alteromonas</taxon>
    </lineage>
</organism>
<dbReference type="PROSITE" id="PS50930">
    <property type="entry name" value="HTH_LYTTR"/>
    <property type="match status" value="1"/>
</dbReference>
<evidence type="ECO:0000313" key="3">
    <source>
        <dbReference type="EMBL" id="NMH59346.1"/>
    </source>
</evidence>
<comment type="caution">
    <text evidence="3">The sequence shown here is derived from an EMBL/GenBank/DDBJ whole genome shotgun (WGS) entry which is preliminary data.</text>
</comment>
<gene>
    <name evidence="3" type="ORF">HCJ96_04840</name>
</gene>
<evidence type="ECO:0000256" key="1">
    <source>
        <dbReference type="ARBA" id="ARBA00023012"/>
    </source>
</evidence>
<accession>A0ABX1R1M5</accession>
<keyword evidence="1" id="KW-0902">Two-component regulatory system</keyword>
<proteinExistence type="predicted"/>
<dbReference type="InterPro" id="IPR046947">
    <property type="entry name" value="LytR-like"/>
</dbReference>
<dbReference type="Proteomes" id="UP000709336">
    <property type="component" value="Unassembled WGS sequence"/>
</dbReference>
<evidence type="ECO:0000313" key="4">
    <source>
        <dbReference type="Proteomes" id="UP000709336"/>
    </source>
</evidence>
<keyword evidence="4" id="KW-1185">Reference proteome</keyword>